<reference evidence="1" key="1">
    <citation type="submission" date="2020-01" db="EMBL/GenBank/DDBJ databases">
        <authorList>
            <person name="Rat A."/>
        </authorList>
    </citation>
    <scope>NUCLEOTIDE SEQUENCE</scope>
    <source>
        <strain evidence="1">LMG 28251</strain>
    </source>
</reference>
<dbReference type="EMBL" id="JAAEDH010000001">
    <property type="protein sequence ID" value="MBR0653647.1"/>
    <property type="molecule type" value="Genomic_DNA"/>
</dbReference>
<organism evidence="1 2">
    <name type="scientific">Plastoroseomonas arctica</name>
    <dbReference type="NCBI Taxonomy" id="1509237"/>
    <lineage>
        <taxon>Bacteria</taxon>
        <taxon>Pseudomonadati</taxon>
        <taxon>Pseudomonadota</taxon>
        <taxon>Alphaproteobacteria</taxon>
        <taxon>Acetobacterales</taxon>
        <taxon>Acetobacteraceae</taxon>
        <taxon>Plastoroseomonas</taxon>
    </lineage>
</organism>
<proteinExistence type="predicted"/>
<evidence type="ECO:0000313" key="1">
    <source>
        <dbReference type="EMBL" id="MBR0653647.1"/>
    </source>
</evidence>
<accession>A0AAF1JU70</accession>
<dbReference type="RefSeq" id="WP_211872340.1">
    <property type="nucleotide sequence ID" value="NZ_JAAEDH010000001.1"/>
</dbReference>
<sequence>MSETASRYQNALTYNPTRSTGTHLDGRFTPDFGFQQVASRAPVQFDPYIAQAAQYDGGGGGFGYAPSAPVSVVDQGGGGETNLLALVARYGPTALRNLDKARGLFGDDPSINSYDNSVPYTAPLPGAEGAIDSFGNGVGGFGDSFVSGQGGAASGVVPGGAAAPADSFANSVASYSGGADIAAGSAGQNAAGSLGYGGLVDGAAGGIGGAVGGYAGNYIGQSINDGRLDSRENGQIGAAIGGAIGSFIPIPVVGTLVGAYFGGLIGSNIGGEPNMPSAYAQGFYGPDGNFNASGVARGGGKWDDANLLAQVAPDYFAQRAAADGLVPNTGLAGQGYFFGGGAHDGEGGWFLQPNERGAGEVRPDIWGLYAGADASQGYAESGGYGDLSDPAYLQAAREQGVTPLDIRRPGNFDEALGSAYDRLRGWGYFTQAGNNPTPEAGWAAYYAKYGDPSIPFNPNFTPLSLADAANSDPGTVFSSNTGYASPDAAGAYAGFNAPGGGDGG</sequence>
<dbReference type="Proteomes" id="UP001196068">
    <property type="component" value="Unassembled WGS sequence"/>
</dbReference>
<protein>
    <submittedName>
        <fullName evidence="1">Uncharacterized protein</fullName>
    </submittedName>
</protein>
<reference evidence="1" key="2">
    <citation type="journal article" date="2021" name="Syst. Appl. Microbiol.">
        <title>Roseomonas hellenica sp. nov., isolated from roots of wild-growing Alkanna tinctoria.</title>
        <authorList>
            <person name="Rat A."/>
            <person name="Naranjo H.D."/>
            <person name="Lebbe L."/>
            <person name="Cnockaert M."/>
            <person name="Krigas N."/>
            <person name="Grigoriadou K."/>
            <person name="Maloupa E."/>
            <person name="Willems A."/>
        </authorList>
    </citation>
    <scope>NUCLEOTIDE SEQUENCE</scope>
    <source>
        <strain evidence="1">LMG 28251</strain>
    </source>
</reference>
<name>A0AAF1JU70_9PROT</name>
<keyword evidence="2" id="KW-1185">Reference proteome</keyword>
<gene>
    <name evidence="1" type="ORF">GXW79_01000</name>
</gene>
<dbReference type="AlphaFoldDB" id="A0AAF1JU70"/>
<evidence type="ECO:0000313" key="2">
    <source>
        <dbReference type="Proteomes" id="UP001196068"/>
    </source>
</evidence>
<comment type="caution">
    <text evidence="1">The sequence shown here is derived from an EMBL/GenBank/DDBJ whole genome shotgun (WGS) entry which is preliminary data.</text>
</comment>